<keyword evidence="1" id="KW-0560">Oxidoreductase</keyword>
<organism evidence="4 5">
    <name type="scientific">Halogeometricum limi</name>
    <dbReference type="NCBI Taxonomy" id="555875"/>
    <lineage>
        <taxon>Archaea</taxon>
        <taxon>Methanobacteriati</taxon>
        <taxon>Methanobacteriota</taxon>
        <taxon>Stenosarchaea group</taxon>
        <taxon>Halobacteria</taxon>
        <taxon>Halobacteriales</taxon>
        <taxon>Haloferacaceae</taxon>
        <taxon>Halogeometricum</taxon>
    </lineage>
</organism>
<dbReference type="RefSeq" id="WP_089878092.1">
    <property type="nucleotide sequence ID" value="NZ_FOYS01000002.1"/>
</dbReference>
<evidence type="ECO:0000256" key="2">
    <source>
        <dbReference type="SAM" id="MobiDB-lite"/>
    </source>
</evidence>
<gene>
    <name evidence="4" type="ORF">SAMN04488124_1282</name>
</gene>
<protein>
    <submittedName>
        <fullName evidence="4">Pyridoxamine 5'-phosphate oxidase</fullName>
    </submittedName>
</protein>
<evidence type="ECO:0000256" key="1">
    <source>
        <dbReference type="ARBA" id="ARBA00023002"/>
    </source>
</evidence>
<evidence type="ECO:0000313" key="5">
    <source>
        <dbReference type="Proteomes" id="UP000243250"/>
    </source>
</evidence>
<name>A0A1I6GMY3_9EURY</name>
<dbReference type="PANTHER" id="PTHR35176:SF4">
    <property type="entry name" value="PYRIDOXAMINE 5'-PHOSPHATE OXIDASE-RELATED FMN-BINDING"/>
    <property type="match status" value="1"/>
</dbReference>
<keyword evidence="5" id="KW-1185">Reference proteome</keyword>
<dbReference type="GO" id="GO:0016627">
    <property type="term" value="F:oxidoreductase activity, acting on the CH-CH group of donors"/>
    <property type="evidence" value="ECO:0007669"/>
    <property type="project" value="TreeGrafter"/>
</dbReference>
<dbReference type="GO" id="GO:0005829">
    <property type="term" value="C:cytosol"/>
    <property type="evidence" value="ECO:0007669"/>
    <property type="project" value="TreeGrafter"/>
</dbReference>
<feature type="domain" description="Pyridoxamine 5'-phosphate oxidase N-terminal" evidence="3">
    <location>
        <begin position="42"/>
        <end position="156"/>
    </location>
</feature>
<reference evidence="5" key="1">
    <citation type="submission" date="2016-10" db="EMBL/GenBank/DDBJ databases">
        <authorList>
            <person name="Varghese N."/>
            <person name="Submissions S."/>
        </authorList>
    </citation>
    <scope>NUCLEOTIDE SEQUENCE [LARGE SCALE GENOMIC DNA]</scope>
    <source>
        <strain evidence="5">CGMCC 1.8711</strain>
    </source>
</reference>
<evidence type="ECO:0000313" key="4">
    <source>
        <dbReference type="EMBL" id="SFR43481.1"/>
    </source>
</evidence>
<feature type="region of interest" description="Disordered" evidence="2">
    <location>
        <begin position="1"/>
        <end position="28"/>
    </location>
</feature>
<dbReference type="InterPro" id="IPR052019">
    <property type="entry name" value="F420H2_bilvrd_red/Heme_oxyg"/>
</dbReference>
<dbReference type="OrthoDB" id="10511at2157"/>
<dbReference type="EMBL" id="FOYS01000002">
    <property type="protein sequence ID" value="SFR43481.1"/>
    <property type="molecule type" value="Genomic_DNA"/>
</dbReference>
<dbReference type="GO" id="GO:0070967">
    <property type="term" value="F:coenzyme F420 binding"/>
    <property type="evidence" value="ECO:0007669"/>
    <property type="project" value="TreeGrafter"/>
</dbReference>
<dbReference type="InterPro" id="IPR012349">
    <property type="entry name" value="Split_barrel_FMN-bd"/>
</dbReference>
<evidence type="ECO:0000259" key="3">
    <source>
        <dbReference type="Pfam" id="PF01243"/>
    </source>
</evidence>
<dbReference type="PANTHER" id="PTHR35176">
    <property type="entry name" value="HEME OXYGENASE HI_0854-RELATED"/>
    <property type="match status" value="1"/>
</dbReference>
<dbReference type="InterPro" id="IPR011576">
    <property type="entry name" value="Pyridox_Oxase_N"/>
</dbReference>
<dbReference type="Proteomes" id="UP000243250">
    <property type="component" value="Unassembled WGS sequence"/>
</dbReference>
<dbReference type="SUPFAM" id="SSF50475">
    <property type="entry name" value="FMN-binding split barrel"/>
    <property type="match status" value="1"/>
</dbReference>
<accession>A0A1I6GMY3</accession>
<dbReference type="Gene3D" id="2.30.110.10">
    <property type="entry name" value="Electron Transport, Fmn-binding Protein, Chain A"/>
    <property type="match status" value="1"/>
</dbReference>
<proteinExistence type="predicted"/>
<dbReference type="STRING" id="555875.SAMN04488124_1282"/>
<sequence length="171" mass="19331">MREGNGAADETPPDAARDRPVTEASYGIPDDEAGLLPWSFVADRLREDRTFWMSTTLPDGRPHARPVWGVFVDGRLHCGGGEETRWVRNVARDPRIVVHRESGEDVVILDGIAERLDAETADAARLERIDDAYEEKYGIRHGTPVFSIRPTRVLAWSEYPTDATRWRFDGE</sequence>
<dbReference type="Pfam" id="PF01243">
    <property type="entry name" value="PNPOx_N"/>
    <property type="match status" value="1"/>
</dbReference>
<dbReference type="AlphaFoldDB" id="A0A1I6GMY3"/>